<evidence type="ECO:0000256" key="1">
    <source>
        <dbReference type="ARBA" id="ARBA00023015"/>
    </source>
</evidence>
<keyword evidence="6" id="KW-1185">Reference proteome</keyword>
<dbReference type="AlphaFoldDB" id="A0A1M5HZF6"/>
<organism evidence="5 6">
    <name type="scientific">Geodermatophilus nigrescens</name>
    <dbReference type="NCBI Taxonomy" id="1070870"/>
    <lineage>
        <taxon>Bacteria</taxon>
        <taxon>Bacillati</taxon>
        <taxon>Actinomycetota</taxon>
        <taxon>Actinomycetes</taxon>
        <taxon>Geodermatophilales</taxon>
        <taxon>Geodermatophilaceae</taxon>
        <taxon>Geodermatophilus</taxon>
    </lineage>
</organism>
<reference evidence="5 6" key="1">
    <citation type="submission" date="2016-11" db="EMBL/GenBank/DDBJ databases">
        <authorList>
            <person name="Jaros S."/>
            <person name="Januszkiewicz K."/>
            <person name="Wedrychowicz H."/>
        </authorList>
    </citation>
    <scope>NUCLEOTIDE SEQUENCE [LARGE SCALE GENOMIC DNA]</scope>
    <source>
        <strain evidence="5 6">DSM 45408</strain>
    </source>
</reference>
<dbReference type="Pfam" id="PF12833">
    <property type="entry name" value="HTH_18"/>
    <property type="match status" value="1"/>
</dbReference>
<keyword evidence="1" id="KW-0805">Transcription regulation</keyword>
<dbReference type="PANTHER" id="PTHR46796:SF12">
    <property type="entry name" value="HTH-TYPE DNA-BINDING TRANSCRIPTIONAL ACTIVATOR EUTR"/>
    <property type="match status" value="1"/>
</dbReference>
<dbReference type="GO" id="GO:0043565">
    <property type="term" value="F:sequence-specific DNA binding"/>
    <property type="evidence" value="ECO:0007669"/>
    <property type="project" value="InterPro"/>
</dbReference>
<keyword evidence="2 5" id="KW-0238">DNA-binding</keyword>
<proteinExistence type="predicted"/>
<evidence type="ECO:0000256" key="3">
    <source>
        <dbReference type="ARBA" id="ARBA00023163"/>
    </source>
</evidence>
<dbReference type="OrthoDB" id="5464689at2"/>
<dbReference type="InterPro" id="IPR009057">
    <property type="entry name" value="Homeodomain-like_sf"/>
</dbReference>
<evidence type="ECO:0000313" key="6">
    <source>
        <dbReference type="Proteomes" id="UP000184471"/>
    </source>
</evidence>
<dbReference type="InterPro" id="IPR018060">
    <property type="entry name" value="HTH_AraC"/>
</dbReference>
<dbReference type="InterPro" id="IPR050204">
    <property type="entry name" value="AraC_XylS_family_regulators"/>
</dbReference>
<gene>
    <name evidence="5" type="ORF">SAMN05444351_1811</name>
</gene>
<protein>
    <submittedName>
        <fullName evidence="5">AraC-type DNA-binding protein</fullName>
    </submittedName>
</protein>
<dbReference type="PROSITE" id="PS01124">
    <property type="entry name" value="HTH_ARAC_FAMILY_2"/>
    <property type="match status" value="1"/>
</dbReference>
<dbReference type="SMART" id="SM00342">
    <property type="entry name" value="HTH_ARAC"/>
    <property type="match status" value="1"/>
</dbReference>
<evidence type="ECO:0000313" key="5">
    <source>
        <dbReference type="EMBL" id="SHG21189.1"/>
    </source>
</evidence>
<dbReference type="PANTHER" id="PTHR46796">
    <property type="entry name" value="HTH-TYPE TRANSCRIPTIONAL ACTIVATOR RHAS-RELATED"/>
    <property type="match status" value="1"/>
</dbReference>
<feature type="domain" description="HTH araC/xylS-type" evidence="4">
    <location>
        <begin position="218"/>
        <end position="320"/>
    </location>
</feature>
<evidence type="ECO:0000256" key="2">
    <source>
        <dbReference type="ARBA" id="ARBA00023125"/>
    </source>
</evidence>
<dbReference type="SUPFAM" id="SSF46689">
    <property type="entry name" value="Homeodomain-like"/>
    <property type="match status" value="1"/>
</dbReference>
<dbReference type="InterPro" id="IPR035418">
    <property type="entry name" value="AraC-bd_2"/>
</dbReference>
<keyword evidence="3" id="KW-0804">Transcription</keyword>
<dbReference type="GO" id="GO:0003700">
    <property type="term" value="F:DNA-binding transcription factor activity"/>
    <property type="evidence" value="ECO:0007669"/>
    <property type="project" value="InterPro"/>
</dbReference>
<accession>A0A1M5HZF6</accession>
<dbReference type="EMBL" id="FQVX01000002">
    <property type="protein sequence ID" value="SHG21189.1"/>
    <property type="molecule type" value="Genomic_DNA"/>
</dbReference>
<dbReference type="STRING" id="1070870.SAMN05444351_1811"/>
<dbReference type="Pfam" id="PF14525">
    <property type="entry name" value="AraC_binding_2"/>
    <property type="match status" value="1"/>
</dbReference>
<evidence type="ECO:0000259" key="4">
    <source>
        <dbReference type="PROSITE" id="PS01124"/>
    </source>
</evidence>
<dbReference type="Proteomes" id="UP000184471">
    <property type="component" value="Unassembled WGS sequence"/>
</dbReference>
<dbReference type="RefSeq" id="WP_073419854.1">
    <property type="nucleotide sequence ID" value="NZ_FQVX01000002.1"/>
</dbReference>
<name>A0A1M5HZF6_9ACTN</name>
<sequence>MPVEVVDLSIREPDVAQAVLTELYRSERPHAFSGVRRSFICELRSATAGRLGADRLRFTAGMRCVIAPLSDLVVVSPVSGECRYVAGRDEIITRPGVVFRHPIGLAFSGEWDDMDVSIVRLPLAVVERVAEERLGVPPADVRFDGMSPVSGSMRRTWLGLMRFVHQQMADPVSGLAEPLVAAQLTELVAATALATFPNTTMTSARLPRAGSVAPAVVRRAVAFIDAHASLPITVTDVARAAGVGPRALQLAFARHLGLSPTGYMRRVRLEGAHRELQAADPTAGDTVAVIAGRWGFAKPDRFAAHYRATYGVLPSHTLRT</sequence>
<dbReference type="Gene3D" id="1.10.10.60">
    <property type="entry name" value="Homeodomain-like"/>
    <property type="match status" value="1"/>
</dbReference>